<dbReference type="InterPro" id="IPR025286">
    <property type="entry name" value="MOFRL_assoc_dom"/>
</dbReference>
<dbReference type="PANTHER" id="PTHR12227:SF0">
    <property type="entry name" value="GLYCERATE KINASE"/>
    <property type="match status" value="1"/>
</dbReference>
<evidence type="ECO:0000259" key="1">
    <source>
        <dbReference type="Pfam" id="PF05161"/>
    </source>
</evidence>
<keyword evidence="4" id="KW-1185">Reference proteome</keyword>
<dbReference type="EMBL" id="MBUA01000012">
    <property type="protein sequence ID" value="MBC6490730.1"/>
    <property type="molecule type" value="Genomic_DNA"/>
</dbReference>
<gene>
    <name evidence="3" type="ORF">BC349_06780</name>
</gene>
<dbReference type="Gene3D" id="3.40.50.10180">
    <property type="entry name" value="Glycerate kinase, MOFRL-like N-terminal domain"/>
    <property type="match status" value="1"/>
</dbReference>
<dbReference type="PANTHER" id="PTHR12227">
    <property type="entry name" value="GLYCERATE KINASE"/>
    <property type="match status" value="1"/>
</dbReference>
<dbReference type="SUPFAM" id="SSF82544">
    <property type="entry name" value="GckA/TtuD-like"/>
    <property type="match status" value="1"/>
</dbReference>
<dbReference type="InterPro" id="IPR039760">
    <property type="entry name" value="MOFRL_protein"/>
</dbReference>
<reference evidence="3 4" key="1">
    <citation type="submission" date="2016-07" db="EMBL/GenBank/DDBJ databases">
        <title>Genome analysis of Flavihumibacter stibioxidans YS-17.</title>
        <authorList>
            <person name="Shi K."/>
            <person name="Han Y."/>
            <person name="Wang G."/>
        </authorList>
    </citation>
    <scope>NUCLEOTIDE SEQUENCE [LARGE SCALE GENOMIC DNA]</scope>
    <source>
        <strain evidence="3 4">YS-17</strain>
    </source>
</reference>
<evidence type="ECO:0008006" key="5">
    <source>
        <dbReference type="Google" id="ProtNLM"/>
    </source>
</evidence>
<protein>
    <recommendedName>
        <fullName evidence="5">Glycerate kinase</fullName>
    </recommendedName>
</protein>
<name>A0ABR7M6Q6_9BACT</name>
<dbReference type="Pfam" id="PF05161">
    <property type="entry name" value="MOFRL"/>
    <property type="match status" value="1"/>
</dbReference>
<proteinExistence type="predicted"/>
<feature type="domain" description="MOFRL" evidence="1">
    <location>
        <begin position="322"/>
        <end position="435"/>
    </location>
</feature>
<feature type="domain" description="MOFRL-associated" evidence="2">
    <location>
        <begin position="6"/>
        <end position="242"/>
    </location>
</feature>
<dbReference type="InterPro" id="IPR037035">
    <property type="entry name" value="GK-like_C_sf"/>
</dbReference>
<dbReference type="InterPro" id="IPR007835">
    <property type="entry name" value="MOFRL"/>
</dbReference>
<evidence type="ECO:0000259" key="2">
    <source>
        <dbReference type="Pfam" id="PF13660"/>
    </source>
</evidence>
<sequence>MSAEDARKIFEAGCDAVKPGRFMPRFIRRSGTGFRLGEQVYERSVFHKIYLLSMGKASVAMALELQAVMGDLVDEGIVVTKAGHVLPGLQWPVIEAGHPVPDGESIRAGKAITEMVSKAGEKDLLIVLVSGGASALVADLPEKSSLDMLQDLFKSLLHCGASIEEMNTVRKHFSRIKGGQLARLAFPARIHQFVLSDVPGDDLSVIASGPFYPDGTGFADCNRILQKYALAEQLALPLKQSLEAGLQNKIPDTPKPGDPIFENIFHHLVATNAIAMQAAAAQASALGYHVEQIGKQLSGEISQTAVSLLRDIMIKEHSAPTCYIAGGETTVTIKNDTAGKGGRNQEFVLSALQFLLREEYEGRLVGWPVVLSGGTDGSDGPTDATGAVLDGNLVKTMKSLQLDPAPFLAAHDAWHFFHATGGLIVTGPTQTNVMDLVVILIHTTR</sequence>
<comment type="caution">
    <text evidence="3">The sequence shown here is derived from an EMBL/GenBank/DDBJ whole genome shotgun (WGS) entry which is preliminary data.</text>
</comment>
<dbReference type="InterPro" id="IPR038614">
    <property type="entry name" value="GK_N_sf"/>
</dbReference>
<organism evidence="3 4">
    <name type="scientific">Flavihumibacter stibioxidans</name>
    <dbReference type="NCBI Taxonomy" id="1834163"/>
    <lineage>
        <taxon>Bacteria</taxon>
        <taxon>Pseudomonadati</taxon>
        <taxon>Bacteroidota</taxon>
        <taxon>Chitinophagia</taxon>
        <taxon>Chitinophagales</taxon>
        <taxon>Chitinophagaceae</taxon>
        <taxon>Flavihumibacter</taxon>
    </lineage>
</organism>
<dbReference type="Proteomes" id="UP000765802">
    <property type="component" value="Unassembled WGS sequence"/>
</dbReference>
<dbReference type="Gene3D" id="3.40.1480.10">
    <property type="entry name" value="MOFRL domain"/>
    <property type="match status" value="1"/>
</dbReference>
<dbReference type="Pfam" id="PF13660">
    <property type="entry name" value="DUF4147"/>
    <property type="match status" value="1"/>
</dbReference>
<evidence type="ECO:0000313" key="4">
    <source>
        <dbReference type="Proteomes" id="UP000765802"/>
    </source>
</evidence>
<evidence type="ECO:0000313" key="3">
    <source>
        <dbReference type="EMBL" id="MBC6490730.1"/>
    </source>
</evidence>
<accession>A0ABR7M6Q6</accession>
<dbReference type="RefSeq" id="WP_187256086.1">
    <property type="nucleotide sequence ID" value="NZ_JBHULF010000014.1"/>
</dbReference>